<dbReference type="InterPro" id="IPR027558">
    <property type="entry name" value="Pre_pil_HX9DG_C"/>
</dbReference>
<dbReference type="InterPro" id="IPR012902">
    <property type="entry name" value="N_methyl_site"/>
</dbReference>
<dbReference type="OrthoDB" id="241095at2"/>
<evidence type="ECO:0000313" key="3">
    <source>
        <dbReference type="Proteomes" id="UP000315724"/>
    </source>
</evidence>
<accession>A0A517QLB9</accession>
<dbReference type="PANTHER" id="PTHR30093">
    <property type="entry name" value="GENERAL SECRETION PATHWAY PROTEIN G"/>
    <property type="match status" value="1"/>
</dbReference>
<dbReference type="KEGG" id="tpol:Mal48_15810"/>
<dbReference type="NCBIfam" id="TIGR04294">
    <property type="entry name" value="pre_pil_HX9DG"/>
    <property type="match status" value="1"/>
</dbReference>
<dbReference type="Gene3D" id="3.30.700.10">
    <property type="entry name" value="Glycoprotein, Type 4 Pilin"/>
    <property type="match status" value="1"/>
</dbReference>
<proteinExistence type="predicted"/>
<dbReference type="RefSeq" id="WP_145197523.1">
    <property type="nucleotide sequence ID" value="NZ_CP036267.1"/>
</dbReference>
<dbReference type="NCBIfam" id="TIGR02532">
    <property type="entry name" value="IV_pilin_GFxxxE"/>
    <property type="match status" value="1"/>
</dbReference>
<keyword evidence="3" id="KW-1185">Reference proteome</keyword>
<feature type="domain" description="DUF1559" evidence="1">
    <location>
        <begin position="32"/>
        <end position="305"/>
    </location>
</feature>
<protein>
    <submittedName>
        <fullName evidence="2">Type II secretion system protein G</fullName>
    </submittedName>
</protein>
<dbReference type="Pfam" id="PF07963">
    <property type="entry name" value="N_methyl"/>
    <property type="match status" value="1"/>
</dbReference>
<dbReference type="SUPFAM" id="SSF54523">
    <property type="entry name" value="Pili subunits"/>
    <property type="match status" value="1"/>
</dbReference>
<name>A0A517QLB9_9PLAN</name>
<sequence length="323" mass="34421">MTRRRNGFTLIELLVVIAIIAILVALLLPAVQQAREAARRSTCKNKLKQIGLALHNYHDVSNQFPPSAIGLGWCNVSGSYPGTDMIQNKNGLALLLPHLDQAPLYNLIDQSAAHSAQATGYCCGYAGNTAGALAVDPADNAIHMSRSLDVFLCPSDDAKTHVTGTAYGVTGSSGGALTNYDFSAEATLTCNYWSKQGKSTRKMFGENSRSKFRDVRDGTSNTIMICESTREVANGEANPWGYRGWVQTGGDVDVGINVWDVPTGSTIPTVGNLNSWGQVGSLHTGGAQFTLADGSVRFISENIDLATLRNLGNMADGNTVGEF</sequence>
<dbReference type="AlphaFoldDB" id="A0A517QLB9"/>
<evidence type="ECO:0000259" key="1">
    <source>
        <dbReference type="Pfam" id="PF07596"/>
    </source>
</evidence>
<dbReference type="InterPro" id="IPR011453">
    <property type="entry name" value="DUF1559"/>
</dbReference>
<dbReference type="PANTHER" id="PTHR30093:SF2">
    <property type="entry name" value="TYPE II SECRETION SYSTEM PROTEIN H"/>
    <property type="match status" value="1"/>
</dbReference>
<dbReference type="InterPro" id="IPR045584">
    <property type="entry name" value="Pilin-like"/>
</dbReference>
<gene>
    <name evidence="2" type="primary">xcpT_14</name>
    <name evidence="2" type="ORF">Mal48_15810</name>
</gene>
<dbReference type="Pfam" id="PF07596">
    <property type="entry name" value="SBP_bac_10"/>
    <property type="match status" value="1"/>
</dbReference>
<reference evidence="2 3" key="1">
    <citation type="submission" date="2019-02" db="EMBL/GenBank/DDBJ databases">
        <title>Deep-cultivation of Planctomycetes and their phenomic and genomic characterization uncovers novel biology.</title>
        <authorList>
            <person name="Wiegand S."/>
            <person name="Jogler M."/>
            <person name="Boedeker C."/>
            <person name="Pinto D."/>
            <person name="Vollmers J."/>
            <person name="Rivas-Marin E."/>
            <person name="Kohn T."/>
            <person name="Peeters S.H."/>
            <person name="Heuer A."/>
            <person name="Rast P."/>
            <person name="Oberbeckmann S."/>
            <person name="Bunk B."/>
            <person name="Jeske O."/>
            <person name="Meyerdierks A."/>
            <person name="Storesund J.E."/>
            <person name="Kallscheuer N."/>
            <person name="Luecker S."/>
            <person name="Lage O.M."/>
            <person name="Pohl T."/>
            <person name="Merkel B.J."/>
            <person name="Hornburger P."/>
            <person name="Mueller R.-W."/>
            <person name="Bruemmer F."/>
            <person name="Labrenz M."/>
            <person name="Spormann A.M."/>
            <person name="Op den Camp H."/>
            <person name="Overmann J."/>
            <person name="Amann R."/>
            <person name="Jetten M.S.M."/>
            <person name="Mascher T."/>
            <person name="Medema M.H."/>
            <person name="Devos D.P."/>
            <person name="Kaster A.-K."/>
            <person name="Ovreas L."/>
            <person name="Rohde M."/>
            <person name="Galperin M.Y."/>
            <person name="Jogler C."/>
        </authorList>
    </citation>
    <scope>NUCLEOTIDE SEQUENCE [LARGE SCALE GENOMIC DNA]</scope>
    <source>
        <strain evidence="2 3">Mal48</strain>
    </source>
</reference>
<organism evidence="2 3">
    <name type="scientific">Thalassoglobus polymorphus</name>
    <dbReference type="NCBI Taxonomy" id="2527994"/>
    <lineage>
        <taxon>Bacteria</taxon>
        <taxon>Pseudomonadati</taxon>
        <taxon>Planctomycetota</taxon>
        <taxon>Planctomycetia</taxon>
        <taxon>Planctomycetales</taxon>
        <taxon>Planctomycetaceae</taxon>
        <taxon>Thalassoglobus</taxon>
    </lineage>
</organism>
<evidence type="ECO:0000313" key="2">
    <source>
        <dbReference type="EMBL" id="QDT32337.1"/>
    </source>
</evidence>
<dbReference type="Proteomes" id="UP000315724">
    <property type="component" value="Chromosome"/>
</dbReference>
<dbReference type="EMBL" id="CP036267">
    <property type="protein sequence ID" value="QDT32337.1"/>
    <property type="molecule type" value="Genomic_DNA"/>
</dbReference>